<gene>
    <name evidence="2" type="ORF">B296_00037699</name>
</gene>
<evidence type="ECO:0000256" key="1">
    <source>
        <dbReference type="SAM" id="MobiDB-lite"/>
    </source>
</evidence>
<evidence type="ECO:0000313" key="2">
    <source>
        <dbReference type="EMBL" id="RRT58323.1"/>
    </source>
</evidence>
<dbReference type="AlphaFoldDB" id="A0A426Z2Y9"/>
<feature type="non-terminal residue" evidence="2">
    <location>
        <position position="1"/>
    </location>
</feature>
<organism evidence="2 3">
    <name type="scientific">Ensete ventricosum</name>
    <name type="common">Abyssinian banana</name>
    <name type="synonym">Musa ensete</name>
    <dbReference type="NCBI Taxonomy" id="4639"/>
    <lineage>
        <taxon>Eukaryota</taxon>
        <taxon>Viridiplantae</taxon>
        <taxon>Streptophyta</taxon>
        <taxon>Embryophyta</taxon>
        <taxon>Tracheophyta</taxon>
        <taxon>Spermatophyta</taxon>
        <taxon>Magnoliopsida</taxon>
        <taxon>Liliopsida</taxon>
        <taxon>Zingiberales</taxon>
        <taxon>Musaceae</taxon>
        <taxon>Ensete</taxon>
    </lineage>
</organism>
<reference evidence="2 3" key="1">
    <citation type="journal article" date="2014" name="Agronomy (Basel)">
        <title>A Draft Genome Sequence for Ensete ventricosum, the Drought-Tolerant Tree Against Hunger.</title>
        <authorList>
            <person name="Harrison J."/>
            <person name="Moore K.A."/>
            <person name="Paszkiewicz K."/>
            <person name="Jones T."/>
            <person name="Grant M."/>
            <person name="Ambacheew D."/>
            <person name="Muzemil S."/>
            <person name="Studholme D.J."/>
        </authorList>
    </citation>
    <scope>NUCLEOTIDE SEQUENCE [LARGE SCALE GENOMIC DNA]</scope>
</reference>
<comment type="caution">
    <text evidence="2">The sequence shown here is derived from an EMBL/GenBank/DDBJ whole genome shotgun (WGS) entry which is preliminary data.</text>
</comment>
<sequence length="218" mass="24217">GWGKVRLPERGELGEEERILLEGDERKLLEHSIAGPQDHRDRRCRQHLRRPTPPPLHLHFADHLPHGAEAHNRGRSLPAPRLSAAKGTVDCRSWGPRHARCSESAGDPIARCRTDGDGSQTWPPEREIGRWGDRGVEDPTIAYRHRRSGNWVERMEGEGKEGELSTGVSSIAFYFGSMVTVKKSEDDAPFCRGAVLGGSDVTCRSSEQAVKERDSDTG</sequence>
<feature type="region of interest" description="Disordered" evidence="1">
    <location>
        <begin position="25"/>
        <end position="58"/>
    </location>
</feature>
<proteinExistence type="predicted"/>
<name>A0A426Z2Y9_ENSVE</name>
<evidence type="ECO:0000313" key="3">
    <source>
        <dbReference type="Proteomes" id="UP000287651"/>
    </source>
</evidence>
<accession>A0A426Z2Y9</accession>
<dbReference type="EMBL" id="AMZH03008744">
    <property type="protein sequence ID" value="RRT58323.1"/>
    <property type="molecule type" value="Genomic_DNA"/>
</dbReference>
<dbReference type="Proteomes" id="UP000287651">
    <property type="component" value="Unassembled WGS sequence"/>
</dbReference>
<protein>
    <submittedName>
        <fullName evidence="2">Uncharacterized protein</fullName>
    </submittedName>
</protein>